<feature type="region of interest" description="Disordered" evidence="1">
    <location>
        <begin position="28"/>
        <end position="110"/>
    </location>
</feature>
<accession>A0ABQ6VFT3</accession>
<comment type="caution">
    <text evidence="3">The sequence shown here is derived from an EMBL/GenBank/DDBJ whole genome shotgun (WGS) entry which is preliminary data.</text>
</comment>
<feature type="chain" id="PRO_5047480249" description="LGFP repeat-containing protein" evidence="2">
    <location>
        <begin position="25"/>
        <end position="192"/>
    </location>
</feature>
<feature type="compositionally biased region" description="Basic and acidic residues" evidence="1">
    <location>
        <begin position="48"/>
        <end position="67"/>
    </location>
</feature>
<evidence type="ECO:0000256" key="2">
    <source>
        <dbReference type="SAM" id="SignalP"/>
    </source>
</evidence>
<protein>
    <recommendedName>
        <fullName evidence="5">LGFP repeat-containing protein</fullName>
    </recommendedName>
</protein>
<keyword evidence="4" id="KW-1185">Reference proteome</keyword>
<reference evidence="3 4" key="1">
    <citation type="submission" date="2019-10" db="EMBL/GenBank/DDBJ databases">
        <title>Corynebacterium sp novel species isolated from the respiratory tract of Marmot.</title>
        <authorList>
            <person name="Zhang G."/>
        </authorList>
    </citation>
    <scope>NUCLEOTIDE SEQUENCE [LARGE SCALE GENOMIC DNA]</scope>
    <source>
        <strain evidence="3 4">336</strain>
    </source>
</reference>
<gene>
    <name evidence="3" type="ORF">F8377_03000</name>
</gene>
<proteinExistence type="predicted"/>
<feature type="signal peptide" evidence="2">
    <location>
        <begin position="1"/>
        <end position="24"/>
    </location>
</feature>
<evidence type="ECO:0000313" key="3">
    <source>
        <dbReference type="EMBL" id="KAB3523130.1"/>
    </source>
</evidence>
<evidence type="ECO:0000313" key="4">
    <source>
        <dbReference type="Proteomes" id="UP000436181"/>
    </source>
</evidence>
<dbReference type="EMBL" id="WBZJ01000001">
    <property type="protein sequence ID" value="KAB3523130.1"/>
    <property type="molecule type" value="Genomic_DNA"/>
</dbReference>
<evidence type="ECO:0000256" key="1">
    <source>
        <dbReference type="SAM" id="MobiDB-lite"/>
    </source>
</evidence>
<dbReference type="Proteomes" id="UP000436181">
    <property type="component" value="Unassembled WGS sequence"/>
</dbReference>
<dbReference type="RefSeq" id="WP_151841891.1">
    <property type="nucleotide sequence ID" value="NZ_CP061033.1"/>
</dbReference>
<dbReference type="PROSITE" id="PS51257">
    <property type="entry name" value="PROKAR_LIPOPROTEIN"/>
    <property type="match status" value="1"/>
</dbReference>
<name>A0ABQ6VFT3_9CORY</name>
<sequence>MFTSMSRKAAAVAAGTMLLVGAAACSDNNDSVEDKANEATAAAGSAVDDAKDKANDAKDGAQDKASEASDAMTSENADELPEETKTVWENEGGAEGPWGDVKSSESNDNGDVLTTFDSGNVIVYSKDNGAVPVIGKIAETWINGGGLDNEVGLPTAPEKGDAASGWTQSFTKGHIEWSKQDDGKYSDTVVKH</sequence>
<keyword evidence="2" id="KW-0732">Signal</keyword>
<organism evidence="3 4">
    <name type="scientific">Corynebacterium zhongnanshanii</name>
    <dbReference type="NCBI Taxonomy" id="2768834"/>
    <lineage>
        <taxon>Bacteria</taxon>
        <taxon>Bacillati</taxon>
        <taxon>Actinomycetota</taxon>
        <taxon>Actinomycetes</taxon>
        <taxon>Mycobacteriales</taxon>
        <taxon>Corynebacteriaceae</taxon>
        <taxon>Corynebacterium</taxon>
    </lineage>
</organism>
<evidence type="ECO:0008006" key="5">
    <source>
        <dbReference type="Google" id="ProtNLM"/>
    </source>
</evidence>